<evidence type="ECO:0000256" key="7">
    <source>
        <dbReference type="ARBA" id="ARBA00022679"/>
    </source>
</evidence>
<feature type="transmembrane region" description="Helical" evidence="11">
    <location>
        <begin position="337"/>
        <end position="370"/>
    </location>
</feature>
<dbReference type="Proteomes" id="UP000315496">
    <property type="component" value="Chromosome 2"/>
</dbReference>
<evidence type="ECO:0000256" key="9">
    <source>
        <dbReference type="ARBA" id="ARBA00022989"/>
    </source>
</evidence>
<evidence type="ECO:0000256" key="3">
    <source>
        <dbReference type="ARBA" id="ARBA00004991"/>
    </source>
</evidence>
<dbReference type="PANTHER" id="PTHR12726:SF0">
    <property type="entry name" value="CERAMIDE GLUCOSYLTRANSFERASE"/>
    <property type="match status" value="1"/>
</dbReference>
<dbReference type="InterPro" id="IPR029044">
    <property type="entry name" value="Nucleotide-diphossugar_trans"/>
</dbReference>
<dbReference type="AlphaFoldDB" id="A0A4Z1T7J2"/>
<reference evidence="12 13" key="1">
    <citation type="submission" date="2019-05" db="EMBL/GenBank/DDBJ databases">
        <title>The compact genome of Giardia muris reveals important steps in the evolution of intestinal protozoan parasites.</title>
        <authorList>
            <person name="Xu F."/>
            <person name="Jimenez-Gonzalez A."/>
            <person name="Einarsson E."/>
            <person name="Astvaldsson A."/>
            <person name="Peirasmaki D."/>
            <person name="Eckmann L."/>
            <person name="Andersson J.O."/>
            <person name="Svard S.G."/>
            <person name="Jerlstrom-Hultqvist J."/>
        </authorList>
    </citation>
    <scope>NUCLEOTIDE SEQUENCE [LARGE SCALE GENOMIC DNA]</scope>
    <source>
        <strain evidence="12 13">Roberts-Thomson</strain>
    </source>
</reference>
<evidence type="ECO:0000313" key="13">
    <source>
        <dbReference type="Proteomes" id="UP000315496"/>
    </source>
</evidence>
<protein>
    <recommendedName>
        <fullName evidence="5">ceramide glucosyltransferase</fullName>
        <ecNumber evidence="5">2.4.1.80</ecNumber>
    </recommendedName>
</protein>
<comment type="caution">
    <text evidence="12">The sequence shown here is derived from an EMBL/GenBank/DDBJ whole genome shotgun (WGS) entry which is preliminary data.</text>
</comment>
<name>A0A4Z1T7J2_GIAMU</name>
<evidence type="ECO:0000313" key="12">
    <source>
        <dbReference type="EMBL" id="TNJ29117.1"/>
    </source>
</evidence>
<dbReference type="VEuPathDB" id="GiardiaDB:GMRT_11770"/>
<evidence type="ECO:0000256" key="11">
    <source>
        <dbReference type="SAM" id="Phobius"/>
    </source>
</evidence>
<comment type="pathway">
    <text evidence="3">Sphingolipid metabolism.</text>
</comment>
<keyword evidence="10 11" id="KW-0472">Membrane</keyword>
<dbReference type="EMBL" id="VDLU01000002">
    <property type="protein sequence ID" value="TNJ29117.1"/>
    <property type="molecule type" value="Genomic_DNA"/>
</dbReference>
<dbReference type="InterPro" id="IPR025993">
    <property type="entry name" value="Ceramide_glucosylTrfase"/>
</dbReference>
<keyword evidence="9 11" id="KW-1133">Transmembrane helix</keyword>
<dbReference type="PANTHER" id="PTHR12726">
    <property type="entry name" value="CERAMIDE GLUCOSYLTRANSFERASE"/>
    <property type="match status" value="1"/>
</dbReference>
<evidence type="ECO:0000256" key="2">
    <source>
        <dbReference type="ARBA" id="ARBA00004760"/>
    </source>
</evidence>
<evidence type="ECO:0000256" key="10">
    <source>
        <dbReference type="ARBA" id="ARBA00023136"/>
    </source>
</evidence>
<comment type="similarity">
    <text evidence="4">Belongs to the glycosyltransferase 2 family.</text>
</comment>
<dbReference type="Pfam" id="PF13506">
    <property type="entry name" value="Glyco_transf_21"/>
    <property type="match status" value="1"/>
</dbReference>
<keyword evidence="8 11" id="KW-0812">Transmembrane</keyword>
<sequence length="510" mass="56340">MERVALVASTQLSLAWGGLAISRLRLLQRAQCSSLVAVPSTASVAVILPCCGAYNFPYICERWNSQLNTAHAGPISFIFVVDSAKDPAFQSICKYLERVHQIEEAREALQTGTIGPLTKPLQLPASLVFKRISNHTVRVVEAGDALLCSQKIHNVLEALNSCTEEFVIVFDDDIRVHRSTIPSLVGALQTSPQALISTGYSVEVPVKDHGQRPPLSNAIIMVYRSINLLSFFFRRVPACWGGCFCIRRQSLLQPIGKESHPIVDLWKKGGYSEDTILSTVAQKARMQIIAPQECIFVNELPVTNTFRRSCFEYLRRQFFVLRTWQDTYGFLLNSCAAAVLLIGFPCLTLLVIIGLLTTLSAAFCCILKLLGMKTLVDRSLLLLQSLHLIPITDSPQLAYNRLVTSTGTYAFALILLAVSHNVCFKTFVSLSNSCSRDKLRTRSHVSLLGTALAFICYIFTVPVAAAAAIGVNSVDWGRLRYKVQKGSVVAVTPRRYRKEPSTVVKQRAAV</sequence>
<dbReference type="GO" id="GO:0016020">
    <property type="term" value="C:membrane"/>
    <property type="evidence" value="ECO:0007669"/>
    <property type="project" value="UniProtKB-SubCell"/>
</dbReference>
<evidence type="ECO:0000256" key="6">
    <source>
        <dbReference type="ARBA" id="ARBA00022676"/>
    </source>
</evidence>
<comment type="subcellular location">
    <subcellularLocation>
        <location evidence="1">Membrane</location>
        <topology evidence="1">Multi-pass membrane protein</topology>
    </subcellularLocation>
</comment>
<proteinExistence type="inferred from homology"/>
<comment type="pathway">
    <text evidence="2">Lipid metabolism; sphingolipid metabolism.</text>
</comment>
<gene>
    <name evidence="12" type="ORF">GMRT_11770</name>
</gene>
<feature type="transmembrane region" description="Helical" evidence="11">
    <location>
        <begin position="409"/>
        <end position="428"/>
    </location>
</feature>
<accession>A0A4Z1T7J2</accession>
<evidence type="ECO:0000256" key="5">
    <source>
        <dbReference type="ARBA" id="ARBA00012699"/>
    </source>
</evidence>
<dbReference type="GO" id="GO:0006679">
    <property type="term" value="P:glucosylceramide biosynthetic process"/>
    <property type="evidence" value="ECO:0007669"/>
    <property type="project" value="TreeGrafter"/>
</dbReference>
<dbReference type="Gene3D" id="3.90.550.10">
    <property type="entry name" value="Spore Coat Polysaccharide Biosynthesis Protein SpsA, Chain A"/>
    <property type="match status" value="1"/>
</dbReference>
<organism evidence="12 13">
    <name type="scientific">Giardia muris</name>
    <dbReference type="NCBI Taxonomy" id="5742"/>
    <lineage>
        <taxon>Eukaryota</taxon>
        <taxon>Metamonada</taxon>
        <taxon>Diplomonadida</taxon>
        <taxon>Hexamitidae</taxon>
        <taxon>Giardiinae</taxon>
        <taxon>Giardia</taxon>
    </lineage>
</organism>
<evidence type="ECO:0000256" key="1">
    <source>
        <dbReference type="ARBA" id="ARBA00004141"/>
    </source>
</evidence>
<dbReference type="GO" id="GO:0008120">
    <property type="term" value="F:ceramide glucosyltransferase activity"/>
    <property type="evidence" value="ECO:0007669"/>
    <property type="project" value="UniProtKB-EC"/>
</dbReference>
<dbReference type="OrthoDB" id="1483400at2759"/>
<dbReference type="EC" id="2.4.1.80" evidence="5"/>
<dbReference type="UniPathway" id="UPA00222"/>
<keyword evidence="7 12" id="KW-0808">Transferase</keyword>
<evidence type="ECO:0000256" key="8">
    <source>
        <dbReference type="ARBA" id="ARBA00022692"/>
    </source>
</evidence>
<evidence type="ECO:0000256" key="4">
    <source>
        <dbReference type="ARBA" id="ARBA00006739"/>
    </source>
</evidence>
<dbReference type="SUPFAM" id="SSF53448">
    <property type="entry name" value="Nucleotide-diphospho-sugar transferases"/>
    <property type="match status" value="1"/>
</dbReference>
<keyword evidence="6" id="KW-0328">Glycosyltransferase</keyword>
<feature type="transmembrane region" description="Helical" evidence="11">
    <location>
        <begin position="448"/>
        <end position="471"/>
    </location>
</feature>
<keyword evidence="13" id="KW-1185">Reference proteome</keyword>